<feature type="region of interest" description="Disordered" evidence="1">
    <location>
        <begin position="243"/>
        <end position="268"/>
    </location>
</feature>
<evidence type="ECO:0000256" key="1">
    <source>
        <dbReference type="SAM" id="MobiDB-lite"/>
    </source>
</evidence>
<name>A0ABR3XL74_9PEZI</name>
<dbReference type="Proteomes" id="UP001586593">
    <property type="component" value="Unassembled WGS sequence"/>
</dbReference>
<proteinExistence type="predicted"/>
<sequence length="426" mass="46396">MFSCFWDDTSKSTSGETGKETLIQDAPSSSEDGEKAPEKAPEATLFHRTGSGNQMPPEYRHSLLSAFLKLVAYDFGCNVSAPRTEPRLYVSSPTNHGGDGSATSLSRVPPRSSYFSSGCTFVFRTPTTREAARAGIVEGPVAAVSARHTFNFPPARQPSESPSAETDDSPVDSGTASSSDRDSVLDLARELVAALITAQHRAREGKTEKRIGQDAWWATKPRWGGGPGGPIGREVEMQSGADQTIGDKDVPPPSASASAETASDGVAAEGVSLNRISLPTNLRRPGPKRLKKSGNLPMYDNYRKLLPPGPTWDKKTKYTAIGRVPGADYDDIFVVSCLFHHVSVLRVRVPDRLLEVLQGASDEGIGQGTRSWGRLGVWRSKWYDLFQTEERIEAMQLIWSMMAYMMRRIEPSRAEGNVGDVRMQGT</sequence>
<feature type="compositionally biased region" description="Polar residues" evidence="1">
    <location>
        <begin position="91"/>
        <end position="106"/>
    </location>
</feature>
<organism evidence="2 3">
    <name type="scientific">Phialemonium thermophilum</name>
    <dbReference type="NCBI Taxonomy" id="223376"/>
    <lineage>
        <taxon>Eukaryota</taxon>
        <taxon>Fungi</taxon>
        <taxon>Dikarya</taxon>
        <taxon>Ascomycota</taxon>
        <taxon>Pezizomycotina</taxon>
        <taxon>Sordariomycetes</taxon>
        <taxon>Sordariomycetidae</taxon>
        <taxon>Cephalothecales</taxon>
        <taxon>Cephalothecaceae</taxon>
        <taxon>Phialemonium</taxon>
    </lineage>
</organism>
<gene>
    <name evidence="2" type="ORF">VTK73DRAFT_9433</name>
</gene>
<protein>
    <submittedName>
        <fullName evidence="2">Uncharacterized protein</fullName>
    </submittedName>
</protein>
<feature type="region of interest" description="Disordered" evidence="1">
    <location>
        <begin position="1"/>
        <end position="53"/>
    </location>
</feature>
<feature type="region of interest" description="Disordered" evidence="1">
    <location>
        <begin position="85"/>
        <end position="111"/>
    </location>
</feature>
<comment type="caution">
    <text evidence="2">The sequence shown here is derived from an EMBL/GenBank/DDBJ whole genome shotgun (WGS) entry which is preliminary data.</text>
</comment>
<feature type="compositionally biased region" description="Basic and acidic residues" evidence="1">
    <location>
        <begin position="32"/>
        <end position="41"/>
    </location>
</feature>
<accession>A0ABR3XL74</accession>
<reference evidence="2 3" key="1">
    <citation type="journal article" date="2024" name="Commun. Biol.">
        <title>Comparative genomic analysis of thermophilic fungi reveals convergent evolutionary adaptations and gene losses.</title>
        <authorList>
            <person name="Steindorff A.S."/>
            <person name="Aguilar-Pontes M.V."/>
            <person name="Robinson A.J."/>
            <person name="Andreopoulos B."/>
            <person name="LaButti K."/>
            <person name="Kuo A."/>
            <person name="Mondo S."/>
            <person name="Riley R."/>
            <person name="Otillar R."/>
            <person name="Haridas S."/>
            <person name="Lipzen A."/>
            <person name="Grimwood J."/>
            <person name="Schmutz J."/>
            <person name="Clum A."/>
            <person name="Reid I.D."/>
            <person name="Moisan M.C."/>
            <person name="Butler G."/>
            <person name="Nguyen T.T.M."/>
            <person name="Dewar K."/>
            <person name="Conant G."/>
            <person name="Drula E."/>
            <person name="Henrissat B."/>
            <person name="Hansel C."/>
            <person name="Singer S."/>
            <person name="Hutchinson M.I."/>
            <person name="de Vries R.P."/>
            <person name="Natvig D.O."/>
            <person name="Powell A.J."/>
            <person name="Tsang A."/>
            <person name="Grigoriev I.V."/>
        </authorList>
    </citation>
    <scope>NUCLEOTIDE SEQUENCE [LARGE SCALE GENOMIC DNA]</scope>
    <source>
        <strain evidence="2 3">ATCC 24622</strain>
    </source>
</reference>
<keyword evidence="3" id="KW-1185">Reference proteome</keyword>
<evidence type="ECO:0000313" key="3">
    <source>
        <dbReference type="Proteomes" id="UP001586593"/>
    </source>
</evidence>
<dbReference type="EMBL" id="JAZHXJ010000079">
    <property type="protein sequence ID" value="KAL1876364.1"/>
    <property type="molecule type" value="Genomic_DNA"/>
</dbReference>
<evidence type="ECO:0000313" key="2">
    <source>
        <dbReference type="EMBL" id="KAL1876364.1"/>
    </source>
</evidence>
<feature type="region of interest" description="Disordered" evidence="1">
    <location>
        <begin position="151"/>
        <end position="182"/>
    </location>
</feature>